<dbReference type="GO" id="GO:0140359">
    <property type="term" value="F:ABC-type transporter activity"/>
    <property type="evidence" value="ECO:0007669"/>
    <property type="project" value="InterPro"/>
</dbReference>
<feature type="transmembrane region" description="Helical" evidence="8">
    <location>
        <begin position="286"/>
        <end position="304"/>
    </location>
</feature>
<keyword evidence="6 8" id="KW-1133">Transmembrane helix</keyword>
<comment type="subcellular location">
    <subcellularLocation>
        <location evidence="1">Cell membrane</location>
        <topology evidence="1">Multi-pass membrane protein</topology>
    </subcellularLocation>
</comment>
<keyword evidence="7 8" id="KW-0472">Membrane</keyword>
<evidence type="ECO:0000313" key="11">
    <source>
        <dbReference type="Proteomes" id="UP000000270"/>
    </source>
</evidence>
<evidence type="ECO:0000256" key="6">
    <source>
        <dbReference type="ARBA" id="ARBA00022989"/>
    </source>
</evidence>
<keyword evidence="4" id="KW-1003">Cell membrane</keyword>
<reference evidence="10 11" key="3">
    <citation type="journal article" date="2008" name="BMC Genomics">
        <title>The genome of the versatile nitrogen fixer Azorhizobium caulinodans ORS571.</title>
        <authorList>
            <person name="Lee KB."/>
            <person name="Backer P.D."/>
            <person name="Aono T."/>
            <person name="Liu CT."/>
            <person name="Suzuki S."/>
            <person name="Suzuki T."/>
            <person name="Kaneko T."/>
            <person name="Yamada M."/>
            <person name="Tabata S."/>
            <person name="Kupfer D.M."/>
            <person name="Najar F.Z."/>
            <person name="Wiley G.B."/>
            <person name="Roe B."/>
            <person name="Binnewies T.T."/>
            <person name="Ussery D.W."/>
            <person name="D'Haeze W."/>
            <person name="Herder J.D."/>
            <person name="Gevers D."/>
            <person name="Vereecke D."/>
            <person name="Holsters M."/>
            <person name="Oyaizu H."/>
        </authorList>
    </citation>
    <scope>NUCLEOTIDE SEQUENCE [LARGE SCALE GENOMIC DNA]</scope>
    <source>
        <strain evidence="11">ATCC 43989 / DSM 5975 / JCM 20966 / LMG 6465 / NBRC 14845 / NCIMB 13405 / ORS 571</strain>
    </source>
</reference>
<feature type="transmembrane region" description="Helical" evidence="8">
    <location>
        <begin position="343"/>
        <end position="363"/>
    </location>
</feature>
<dbReference type="PROSITE" id="PS51012">
    <property type="entry name" value="ABC_TM2"/>
    <property type="match status" value="1"/>
</dbReference>
<evidence type="ECO:0000256" key="4">
    <source>
        <dbReference type="ARBA" id="ARBA00022475"/>
    </source>
</evidence>
<dbReference type="GO" id="GO:0005886">
    <property type="term" value="C:plasma membrane"/>
    <property type="evidence" value="ECO:0007669"/>
    <property type="project" value="UniProtKB-SubCell"/>
</dbReference>
<feature type="domain" description="ABC transmembrane type-2" evidence="9">
    <location>
        <begin position="128"/>
        <end position="368"/>
    </location>
</feature>
<dbReference type="InterPro" id="IPR047817">
    <property type="entry name" value="ABC2_TM_bact-type"/>
</dbReference>
<organism evidence="10 11">
    <name type="scientific">Azorhizobium caulinodans (strain ATCC 43989 / DSM 5975 / JCM 20966 / LMG 6465 / NBRC 14845 / NCIMB 13405 / ORS 571)</name>
    <dbReference type="NCBI Taxonomy" id="438753"/>
    <lineage>
        <taxon>Bacteria</taxon>
        <taxon>Pseudomonadati</taxon>
        <taxon>Pseudomonadota</taxon>
        <taxon>Alphaproteobacteria</taxon>
        <taxon>Hyphomicrobiales</taxon>
        <taxon>Xanthobacteraceae</taxon>
        <taxon>Azorhizobium</taxon>
    </lineage>
</organism>
<proteinExistence type="inferred from homology"/>
<dbReference type="AlphaFoldDB" id="A8HW50"/>
<dbReference type="Gene3D" id="3.40.1710.10">
    <property type="entry name" value="abc type-2 transporter like domain"/>
    <property type="match status" value="1"/>
</dbReference>
<dbReference type="PANTHER" id="PTHR30294:SF47">
    <property type="entry name" value="INNER MEMBRANE TRANSPORT PERMEASE YHHJ"/>
    <property type="match status" value="1"/>
</dbReference>
<dbReference type="EMBL" id="AP009384">
    <property type="protein sequence ID" value="BAF90390.1"/>
    <property type="molecule type" value="Genomic_DNA"/>
</dbReference>
<protein>
    <submittedName>
        <fullName evidence="10">Putative ABC-2 type transport system permease protein</fullName>
    </submittedName>
</protein>
<reference evidence="10 11" key="4">
    <citation type="journal article" date="2009" name="Appl. Environ. Microbiol.">
        <title>Comparative genome-wide transcriptional profiling of Azorhizobium caulinodans ORS571 grown under free-living and symbiotic conditions.</title>
        <authorList>
            <person name="Tsukada S."/>
            <person name="Aono T."/>
            <person name="Akiba N."/>
            <person name="Lee KB."/>
            <person name="Liu CT."/>
            <person name="Toyazaki H."/>
            <person name="Oyaizu H."/>
        </authorList>
    </citation>
    <scope>NUCLEOTIDE SEQUENCE [LARGE SCALE GENOMIC DNA]</scope>
    <source>
        <strain evidence="11">ATCC 43989 / DSM 5975 / JCM 20966 / LMG 6465 / NBRC 14845 / NCIMB 13405 / ORS 571</strain>
    </source>
</reference>
<dbReference type="PANTHER" id="PTHR30294">
    <property type="entry name" value="MEMBRANE COMPONENT OF ABC TRANSPORTER YHHJ-RELATED"/>
    <property type="match status" value="1"/>
</dbReference>
<dbReference type="KEGG" id="azc:AZC_4392"/>
<feature type="transmembrane region" description="Helical" evidence="8">
    <location>
        <begin position="257"/>
        <end position="279"/>
    </location>
</feature>
<keyword evidence="11" id="KW-1185">Reference proteome</keyword>
<evidence type="ECO:0000259" key="9">
    <source>
        <dbReference type="PROSITE" id="PS51012"/>
    </source>
</evidence>
<dbReference type="Pfam" id="PF12698">
    <property type="entry name" value="ABC2_membrane_3"/>
    <property type="match status" value="1"/>
</dbReference>
<sequence length="373" mass="40838">MNFSALSALIRKELISLWRDRGMLILVLYAFTAAIYMQANGMKHDLNRATVGVVDEDNSTLSHAIIDALMPPRFQTPVALAPQDVDWLMDSARYTFVLNFPPKFQSDVLAGRSPSVQLLIDATALMQAGLGANYISEIFQQEVNRFLQREGNGAQTPVELHIRAAFNQTLESSWFTGTMGLINNITMLSVLLAGAALIREREHGTLEHVLVLPVRPVEIMMAKIIANGAVILLVTALSILGVLQGVMGMAIAGSIPLFLLGVAFYLFFSASFGIFLGTVSGSMPQLGLLFILTILPMNLLSGGFTPLESMPQWMQWATQLSPSTHFVAFAQAILYRGAGFEVVWPRFLAVLAIGGLFFAFSLARFRSFMASQQ</sequence>
<reference evidence="10 11" key="5">
    <citation type="journal article" date="2010" name="Appl. Environ. Microbiol.">
        <title>phrR-like gene praR of Azorhizobium caulinodans ORS571 is essential for symbiosis with Sesbania rostrata and is involved in expression of reb genes.</title>
        <authorList>
            <person name="Akiba N."/>
            <person name="Aono T."/>
            <person name="Toyazaki H."/>
            <person name="Sato S."/>
            <person name="Oyaizu H."/>
        </authorList>
    </citation>
    <scope>NUCLEOTIDE SEQUENCE [LARGE SCALE GENOMIC DNA]</scope>
    <source>
        <strain evidence="11">ATCC 43989 / DSM 5975 / JCM 20966 / LMG 6465 / NBRC 14845 / NCIMB 13405 / ORS 571</strain>
    </source>
</reference>
<dbReference type="Proteomes" id="UP000000270">
    <property type="component" value="Chromosome"/>
</dbReference>
<comment type="similarity">
    <text evidence="2">Belongs to the ABC-2 integral membrane protein family.</text>
</comment>
<evidence type="ECO:0000256" key="7">
    <source>
        <dbReference type="ARBA" id="ARBA00023136"/>
    </source>
</evidence>
<dbReference type="RefSeq" id="WP_012172912.1">
    <property type="nucleotide sequence ID" value="NC_009937.1"/>
</dbReference>
<reference evidence="10 11" key="6">
    <citation type="journal article" date="2011" name="Appl. Environ. Microbiol.">
        <title>Involvement of the azorhizobial chromosome partition gene (parA) in the onset of bacteroid differentiation during Sesbania rostrata stem nodule development.</title>
        <authorList>
            <person name="Liu CT."/>
            <person name="Lee KB."/>
            <person name="Wang YS."/>
            <person name="Peng MH."/>
            <person name="Lee KT."/>
            <person name="Suzuki S."/>
            <person name="Suzuki T."/>
            <person name="Oyaizu H."/>
        </authorList>
    </citation>
    <scope>NUCLEOTIDE SEQUENCE [LARGE SCALE GENOMIC DNA]</scope>
    <source>
        <strain evidence="11">ATCC 43989 / DSM 5975 / JCM 20966 / LMG 6465 / NBRC 14845 / NCIMB 13405 / ORS 571</strain>
    </source>
</reference>
<feature type="transmembrane region" description="Helical" evidence="8">
    <location>
        <begin position="224"/>
        <end position="251"/>
    </location>
</feature>
<keyword evidence="5 8" id="KW-0812">Transmembrane</keyword>
<dbReference type="STRING" id="438753.AZC_4392"/>
<keyword evidence="3" id="KW-0813">Transport</keyword>
<evidence type="ECO:0000256" key="3">
    <source>
        <dbReference type="ARBA" id="ARBA00022448"/>
    </source>
</evidence>
<reference evidence="10 11" key="1">
    <citation type="journal article" date="2007" name="Appl. Environ. Microbiol.">
        <title>Rhizobial factors required for stem nodule maturation and maintenance in Sesbania rostrata-Azorhizobium caulinodans ORS571 symbiosis.</title>
        <authorList>
            <person name="Suzuki S."/>
            <person name="Aono T."/>
            <person name="Lee KB."/>
            <person name="Suzuki T."/>
            <person name="Liu CT."/>
            <person name="Miwa H."/>
            <person name="Wakao S."/>
            <person name="Iki T."/>
            <person name="Oyaizu H."/>
        </authorList>
    </citation>
    <scope>NUCLEOTIDE SEQUENCE [LARGE SCALE GENOMIC DNA]</scope>
    <source>
        <strain evidence="11">ATCC 43989 / DSM 5975 / JCM 20966 / LMG 6465 / NBRC 14845 / NCIMB 13405 / ORS 571</strain>
    </source>
</reference>
<gene>
    <name evidence="10" type="ordered locus">AZC_4392</name>
</gene>
<accession>A8HW50</accession>
<evidence type="ECO:0000256" key="1">
    <source>
        <dbReference type="ARBA" id="ARBA00004651"/>
    </source>
</evidence>
<feature type="transmembrane region" description="Helical" evidence="8">
    <location>
        <begin position="21"/>
        <end position="39"/>
    </location>
</feature>
<evidence type="ECO:0000256" key="5">
    <source>
        <dbReference type="ARBA" id="ARBA00022692"/>
    </source>
</evidence>
<name>A8HW50_AZOC5</name>
<evidence type="ECO:0000256" key="2">
    <source>
        <dbReference type="ARBA" id="ARBA00007783"/>
    </source>
</evidence>
<dbReference type="eggNOG" id="COG0842">
    <property type="taxonomic scope" value="Bacteria"/>
</dbReference>
<dbReference type="InterPro" id="IPR051449">
    <property type="entry name" value="ABC-2_transporter_component"/>
</dbReference>
<dbReference type="HOGENOM" id="CLU_039483_8_1_5"/>
<evidence type="ECO:0000313" key="10">
    <source>
        <dbReference type="EMBL" id="BAF90390.1"/>
    </source>
</evidence>
<dbReference type="InterPro" id="IPR013525">
    <property type="entry name" value="ABC2_TM"/>
</dbReference>
<reference evidence="11" key="2">
    <citation type="submission" date="2007-04" db="EMBL/GenBank/DDBJ databases">
        <title>Complete genome sequence of the nitrogen-fixing bacterium Azorhizobium caulinodans ORS571.</title>
        <authorList>
            <person name="Lee K.B."/>
            <person name="Backer P.D."/>
            <person name="Aono T."/>
            <person name="Liu C.T."/>
            <person name="Suzuki S."/>
            <person name="Suzuki T."/>
            <person name="Kaneko T."/>
            <person name="Yamada M."/>
            <person name="Tabata S."/>
            <person name="Kupfer D.M."/>
            <person name="Najar F.Z."/>
            <person name="Wiley G.B."/>
            <person name="Roe B."/>
            <person name="Binnewies T."/>
            <person name="Ussery D."/>
            <person name="Vereecke D."/>
            <person name="Gevers D."/>
            <person name="Holsters M."/>
            <person name="Oyaizu H."/>
        </authorList>
    </citation>
    <scope>NUCLEOTIDE SEQUENCE [LARGE SCALE GENOMIC DNA]</scope>
    <source>
        <strain evidence="11">ATCC 43989 / DSM 5975 / JCM 20966 / LMG 6465 / NBRC 14845 / NCIMB 13405 / ORS 571</strain>
    </source>
</reference>
<feature type="transmembrane region" description="Helical" evidence="8">
    <location>
        <begin position="174"/>
        <end position="198"/>
    </location>
</feature>
<evidence type="ECO:0000256" key="8">
    <source>
        <dbReference type="SAM" id="Phobius"/>
    </source>
</evidence>